<accession>A0A0Q0CFL5</accession>
<evidence type="ECO:0000313" key="2">
    <source>
        <dbReference type="Proteomes" id="UP000268096"/>
    </source>
</evidence>
<gene>
    <name evidence="1" type="ORF">ALP48_00190</name>
</gene>
<evidence type="ECO:0000313" key="1">
    <source>
        <dbReference type="EMBL" id="RMT40245.1"/>
    </source>
</evidence>
<proteinExistence type="predicted"/>
<name>A0A0Q0CFL5_PSESX</name>
<dbReference type="EMBL" id="RBTH01000351">
    <property type="protein sequence ID" value="RMT40245.1"/>
    <property type="molecule type" value="Genomic_DNA"/>
</dbReference>
<dbReference type="Proteomes" id="UP000268096">
    <property type="component" value="Unassembled WGS sequence"/>
</dbReference>
<organism evidence="1 2">
    <name type="scientific">Pseudomonas syringae pv. solidagae</name>
    <dbReference type="NCBI Taxonomy" id="264458"/>
    <lineage>
        <taxon>Bacteria</taxon>
        <taxon>Pseudomonadati</taxon>
        <taxon>Pseudomonadota</taxon>
        <taxon>Gammaproteobacteria</taxon>
        <taxon>Pseudomonadales</taxon>
        <taxon>Pseudomonadaceae</taxon>
        <taxon>Pseudomonas</taxon>
        <taxon>Pseudomonas syringae</taxon>
    </lineage>
</organism>
<reference evidence="1 2" key="1">
    <citation type="submission" date="2018-08" db="EMBL/GenBank/DDBJ databases">
        <title>Recombination of ecologically and evolutionarily significant loci maintains genetic cohesion in the Pseudomonas syringae species complex.</title>
        <authorList>
            <person name="Dillon M."/>
            <person name="Thakur S."/>
            <person name="Almeida R.N.D."/>
            <person name="Weir B.S."/>
            <person name="Guttman D.S."/>
        </authorList>
    </citation>
    <scope>NUCLEOTIDE SEQUENCE [LARGE SCALE GENOMIC DNA]</scope>
    <source>
        <strain evidence="1 2">ICMP 16926</strain>
    </source>
</reference>
<sequence length="636" mass="70583">METCESFPHQRHYIEAIRGLKIHALLVQIPLISPLKMPGIRRYSERCFASRPSPEHHKAPLSVSGPSVFMLDPRKISKPGIGSSNLHFGKPLATAGGVLVVCWHGGLVKNHTPNTVPLAEVILKTVHPDGVLGSTRKMDAAISHLGSLRPGSVWKNGRLIGEIKMETLDATIVNLNPGTWDWVTAESAGLLESYLSSLSIRQGGSWLIQMRAEGGKTILVPCVEFFTRCYGHSSETNWLLATYGLEEIQKRYLYGVDPDPEAWILKLKRRVSSREAPFLAHAIFDEYTNDLCKRLHNSLQADFKPGKKTFIKVEPWFTGFPTIEGRGYWLNANTFLLLNVDGMSQPDGYPIIVERQDYAAEGGAETEDGRRPYIQNPPPGSSNVIVSLIDDEAPDSDTPRIVHNPPFRTLGTRRKIIRRKEVISGRRGDAIPGSDRNTLAPGDARGNGRGGGKSEFVSPEAVPDGSLAQMWQTCISLSATLDGYISEVGWYTRHAGFQTEGVAEYEYISAVPPGKDGVFKRAPKRIFVIRMTVAGRHVYILEIFRKPRSSTTDDGAIKHYEDGYRGLMVMLPSRKTDVDLELGVIFQNILRHGGRIKDTKMSNYPHATFVHRPRDDGPEPFKKVILNNLPSLVGPV</sequence>
<dbReference type="AlphaFoldDB" id="A0A0Q0CFL5"/>
<protein>
    <submittedName>
        <fullName evidence="1">Uncharacterized protein</fullName>
    </submittedName>
</protein>
<comment type="caution">
    <text evidence="1">The sequence shown here is derived from an EMBL/GenBank/DDBJ whole genome shotgun (WGS) entry which is preliminary data.</text>
</comment>